<feature type="binding site" description="covalent" evidence="14">
    <location>
        <position position="38"/>
    </location>
    <ligand>
        <name>heme</name>
        <dbReference type="ChEBI" id="CHEBI:30413"/>
        <label>1</label>
    </ligand>
</feature>
<dbReference type="Proteomes" id="UP000305526">
    <property type="component" value="Unassembled WGS sequence"/>
</dbReference>
<evidence type="ECO:0000256" key="6">
    <source>
        <dbReference type="ARBA" id="ARBA00022617"/>
    </source>
</evidence>
<dbReference type="PANTHER" id="PTHR30333">
    <property type="entry name" value="CYTOCHROME C-TYPE PROTEIN"/>
    <property type="match status" value="1"/>
</dbReference>
<gene>
    <name evidence="17" type="ORF">EDC16_103117</name>
    <name evidence="18" type="ORF">FHQ21_01165</name>
</gene>
<feature type="binding site" description="covalent" evidence="14">
    <location>
        <position position="159"/>
    </location>
    <ligand>
        <name>heme</name>
        <dbReference type="ChEBI" id="CHEBI:30413"/>
        <label>4</label>
    </ligand>
</feature>
<dbReference type="SUPFAM" id="SSF46626">
    <property type="entry name" value="Cytochrome c"/>
    <property type="match status" value="1"/>
</dbReference>
<evidence type="ECO:0000256" key="4">
    <source>
        <dbReference type="ARBA" id="ARBA00022475"/>
    </source>
</evidence>
<organism evidence="17 19">
    <name type="scientific">Testudinibacter aquarius</name>
    <dbReference type="NCBI Taxonomy" id="1524974"/>
    <lineage>
        <taxon>Bacteria</taxon>
        <taxon>Pseudomonadati</taxon>
        <taxon>Pseudomonadota</taxon>
        <taxon>Gammaproteobacteria</taxon>
        <taxon>Pasteurellales</taxon>
        <taxon>Pasteurellaceae</taxon>
        <taxon>Testudinibacter</taxon>
    </lineage>
</organism>
<keyword evidence="9 13" id="KW-0249">Electron transport</keyword>
<evidence type="ECO:0000256" key="15">
    <source>
        <dbReference type="PIRSR" id="PIRSR000014-2"/>
    </source>
</evidence>
<evidence type="ECO:0000313" key="18">
    <source>
        <dbReference type="EMBL" id="TNG93481.1"/>
    </source>
</evidence>
<evidence type="ECO:0000256" key="1">
    <source>
        <dbReference type="ARBA" id="ARBA00004249"/>
    </source>
</evidence>
<dbReference type="EMBL" id="VDGV01000007">
    <property type="protein sequence ID" value="TNG93481.1"/>
    <property type="molecule type" value="Genomic_DNA"/>
</dbReference>
<comment type="PTM">
    <text evidence="14">Binds 5 heme groups per subunit.</text>
</comment>
<dbReference type="InterPro" id="IPR036909">
    <property type="entry name" value="Cyt_c-like_dom_sf"/>
</dbReference>
<keyword evidence="5 13" id="KW-0997">Cell inner membrane</keyword>
<evidence type="ECO:0000256" key="8">
    <source>
        <dbReference type="ARBA" id="ARBA00022723"/>
    </source>
</evidence>
<feature type="binding site" description="covalent" evidence="14">
    <location>
        <position position="162"/>
    </location>
    <ligand>
        <name>heme</name>
        <dbReference type="ChEBI" id="CHEBI:30413"/>
        <label>4</label>
    </ligand>
</feature>
<name>A0A4R3YE67_9PAST</name>
<dbReference type="GO" id="GO:0005886">
    <property type="term" value="C:plasma membrane"/>
    <property type="evidence" value="ECO:0007669"/>
    <property type="project" value="UniProtKB-SubCell"/>
</dbReference>
<feature type="binding site" description="axial binding residue" evidence="15">
    <location>
        <position position="320"/>
    </location>
    <ligand>
        <name>heme</name>
        <dbReference type="ChEBI" id="CHEBI:30413"/>
        <label>5</label>
    </ligand>
    <ligandPart>
        <name>Fe</name>
        <dbReference type="ChEBI" id="CHEBI:18248"/>
    </ligandPart>
</feature>
<accession>A0A4R3YE67</accession>
<dbReference type="Proteomes" id="UP000294619">
    <property type="component" value="Unassembled WGS sequence"/>
</dbReference>
<keyword evidence="8 13" id="KW-0479">Metal-binding</keyword>
<evidence type="ECO:0000256" key="10">
    <source>
        <dbReference type="ARBA" id="ARBA00022989"/>
    </source>
</evidence>
<dbReference type="PANTHER" id="PTHR30333:SF3">
    <property type="entry name" value="CYTOCHROME C-TYPE PROTEIN TORY"/>
    <property type="match status" value="1"/>
</dbReference>
<keyword evidence="12 13" id="KW-0472">Membrane</keyword>
<dbReference type="RefSeq" id="WP_132965670.1">
    <property type="nucleotide sequence ID" value="NZ_LEKL01000077.1"/>
</dbReference>
<comment type="caution">
    <text evidence="17">The sequence shown here is derived from an EMBL/GenBank/DDBJ whole genome shotgun (WGS) entry which is preliminary data.</text>
</comment>
<reference evidence="18 20" key="2">
    <citation type="submission" date="2019-05" db="EMBL/GenBank/DDBJ databases">
        <title>Pasteurellaceae isolates from reptiles.</title>
        <authorList>
            <person name="Bojesen A.M."/>
            <person name="Lund E."/>
        </authorList>
    </citation>
    <scope>NUCLEOTIDE SEQUENCE [LARGE SCALE GENOMIC DNA]</scope>
    <source>
        <strain evidence="18 20">ELNT2x</strain>
    </source>
</reference>
<feature type="binding site" description="covalent" evidence="14">
    <location>
        <position position="316"/>
    </location>
    <ligand>
        <name>heme</name>
        <dbReference type="ChEBI" id="CHEBI:30413"/>
        <label>5</label>
    </ligand>
</feature>
<dbReference type="PIRSF" id="PIRSF000014">
    <property type="entry name" value="4_hem_cytch_TorC"/>
    <property type="match status" value="1"/>
</dbReference>
<reference evidence="17 19" key="1">
    <citation type="submission" date="2019-03" db="EMBL/GenBank/DDBJ databases">
        <title>Genomic Encyclopedia of Type Strains, Phase IV (KMG-IV): sequencing the most valuable type-strain genomes for metagenomic binning, comparative biology and taxonomic classification.</title>
        <authorList>
            <person name="Goeker M."/>
        </authorList>
    </citation>
    <scope>NUCLEOTIDE SEQUENCE [LARGE SCALE GENOMIC DNA]</scope>
    <source>
        <strain evidence="17 19">DSM 28140</strain>
    </source>
</reference>
<feature type="binding site" description="axial binding residue" evidence="15">
    <location>
        <position position="131"/>
    </location>
    <ligand>
        <name>heme</name>
        <dbReference type="ChEBI" id="CHEBI:30413"/>
        <label>3</label>
    </ligand>
    <ligandPart>
        <name>Fe</name>
        <dbReference type="ChEBI" id="CHEBI:18248"/>
    </ligandPart>
</feature>
<keyword evidence="7" id="KW-0812">Transmembrane</keyword>
<feature type="binding site" description="axial binding residue" evidence="15">
    <location>
        <position position="42"/>
    </location>
    <ligand>
        <name>heme</name>
        <dbReference type="ChEBI" id="CHEBI:30413"/>
        <label>1</label>
    </ligand>
    <ligandPart>
        <name>Fe</name>
        <dbReference type="ChEBI" id="CHEBI:18248"/>
    </ligandPart>
</feature>
<dbReference type="GO" id="GO:0020037">
    <property type="term" value="F:heme binding"/>
    <property type="evidence" value="ECO:0007669"/>
    <property type="project" value="UniProtKB-UniRule"/>
</dbReference>
<protein>
    <recommendedName>
        <fullName evidence="13">Cytochrome c-type protein</fullName>
    </recommendedName>
</protein>
<feature type="domain" description="NapC/NirT cytochrome c N-terminal" evidence="16">
    <location>
        <begin position="9"/>
        <end position="172"/>
    </location>
</feature>
<dbReference type="InterPro" id="IPR051174">
    <property type="entry name" value="Cytochrome_c-type_ET"/>
</dbReference>
<feature type="binding site" description="covalent" evidence="14">
    <location>
        <position position="319"/>
    </location>
    <ligand>
        <name>heme</name>
        <dbReference type="ChEBI" id="CHEBI:30413"/>
        <label>5</label>
    </ligand>
</feature>
<evidence type="ECO:0000256" key="5">
    <source>
        <dbReference type="ARBA" id="ARBA00022519"/>
    </source>
</evidence>
<evidence type="ECO:0000256" key="12">
    <source>
        <dbReference type="ARBA" id="ARBA00023136"/>
    </source>
</evidence>
<dbReference type="GO" id="GO:0005506">
    <property type="term" value="F:iron ion binding"/>
    <property type="evidence" value="ECO:0007669"/>
    <property type="project" value="UniProtKB-UniRule"/>
</dbReference>
<feature type="binding site" description="axial binding residue" evidence="15">
    <location>
        <position position="71"/>
    </location>
    <ligand>
        <name>heme</name>
        <dbReference type="ChEBI" id="CHEBI:30413"/>
        <label>2</label>
    </ligand>
    <ligandPart>
        <name>Fe</name>
        <dbReference type="ChEBI" id="CHEBI:18248"/>
    </ligandPart>
</feature>
<feature type="binding site" description="covalent" evidence="14">
    <location>
        <position position="41"/>
    </location>
    <ligand>
        <name>heme</name>
        <dbReference type="ChEBI" id="CHEBI:30413"/>
        <label>1</label>
    </ligand>
</feature>
<evidence type="ECO:0000256" key="7">
    <source>
        <dbReference type="ARBA" id="ARBA00022692"/>
    </source>
</evidence>
<dbReference type="Pfam" id="PF03264">
    <property type="entry name" value="Cytochrom_NNT"/>
    <property type="match status" value="1"/>
</dbReference>
<evidence type="ECO:0000256" key="13">
    <source>
        <dbReference type="PIRNR" id="PIRNR000014"/>
    </source>
</evidence>
<dbReference type="InterPro" id="IPR009154">
    <property type="entry name" value="Membr-bd_4haem_cyt_TorC"/>
</dbReference>
<keyword evidence="20" id="KW-1185">Reference proteome</keyword>
<dbReference type="GO" id="GO:0009055">
    <property type="term" value="F:electron transfer activity"/>
    <property type="evidence" value="ECO:0007669"/>
    <property type="project" value="UniProtKB-UniRule"/>
</dbReference>
<dbReference type="InterPro" id="IPR036280">
    <property type="entry name" value="Multihaem_cyt_sf"/>
</dbReference>
<evidence type="ECO:0000256" key="3">
    <source>
        <dbReference type="ARBA" id="ARBA00022448"/>
    </source>
</evidence>
<evidence type="ECO:0000256" key="14">
    <source>
        <dbReference type="PIRSR" id="PIRSR000014-1"/>
    </source>
</evidence>
<dbReference type="GO" id="GO:0009276">
    <property type="term" value="C:Gram-negative-bacterium-type cell wall"/>
    <property type="evidence" value="ECO:0007669"/>
    <property type="project" value="UniProtKB-UniRule"/>
</dbReference>
<comment type="similarity">
    <text evidence="2 13">Belongs to the TorC/TorY family.</text>
</comment>
<evidence type="ECO:0000313" key="19">
    <source>
        <dbReference type="Proteomes" id="UP000294619"/>
    </source>
</evidence>
<evidence type="ECO:0000313" key="17">
    <source>
        <dbReference type="EMBL" id="TCV88763.1"/>
    </source>
</evidence>
<evidence type="ECO:0000256" key="9">
    <source>
        <dbReference type="ARBA" id="ARBA00022982"/>
    </source>
</evidence>
<keyword evidence="4 13" id="KW-1003">Cell membrane</keyword>
<feature type="binding site" description="covalent" evidence="14">
    <location>
        <position position="67"/>
    </location>
    <ligand>
        <name>heme</name>
        <dbReference type="ChEBI" id="CHEBI:30413"/>
        <label>2</label>
    </ligand>
</feature>
<keyword evidence="3 13" id="KW-0813">Transport</keyword>
<evidence type="ECO:0000256" key="2">
    <source>
        <dbReference type="ARBA" id="ARBA00006417"/>
    </source>
</evidence>
<keyword evidence="11 13" id="KW-0408">Iron</keyword>
<keyword evidence="10" id="KW-1133">Transmembrane helix</keyword>
<dbReference type="AlphaFoldDB" id="A0A4R3YE67"/>
<sequence>MWVKKKGILFGVLLFILGGLALWLTQGVFHKTNSTEFCVSCHSMSFPKEEWEGSVHFANRKGIRAECADCHLPPDSWHYVKAKVMAVKDVWGEITGKIPDQEAYEAHRLEMAQAVWKNMKEQDSSTCRTCHKTDAWILGEQSEQAQTMHKLALETNQTCIDCHKGLVHFMPDIPTDSSAASGELSKHAADFNSQDPELYALAITAAKTGKGEIRLMPFAKLIDWKQEGENVHAVVDGWQQAGAENLLYQQMGKRIIVGVLDDNAKADVEVIKTIHDSVTNSDWNEVKLNVSIGKNALTADLDALNSYGKSLDQTHCSTCHAPIAADHYTANQWVGVINSMKDRTSMSDAEVRAVTIYLQHFAKDMTPAEAAQSGAH</sequence>
<evidence type="ECO:0000259" key="16">
    <source>
        <dbReference type="Pfam" id="PF03264"/>
    </source>
</evidence>
<evidence type="ECO:0000256" key="11">
    <source>
        <dbReference type="ARBA" id="ARBA00023004"/>
    </source>
</evidence>
<evidence type="ECO:0000313" key="20">
    <source>
        <dbReference type="Proteomes" id="UP000305526"/>
    </source>
</evidence>
<feature type="binding site" description="covalent" evidence="14">
    <location>
        <position position="130"/>
    </location>
    <ligand>
        <name>heme</name>
        <dbReference type="ChEBI" id="CHEBI:30413"/>
        <label>3</label>
    </ligand>
</feature>
<feature type="binding site" description="covalent" evidence="14">
    <location>
        <position position="127"/>
    </location>
    <ligand>
        <name>heme</name>
        <dbReference type="ChEBI" id="CHEBI:30413"/>
        <label>3</label>
    </ligand>
</feature>
<dbReference type="Gene3D" id="1.10.3820.10">
    <property type="entry name" value="Di-heme elbow motif domain"/>
    <property type="match status" value="1"/>
</dbReference>
<keyword evidence="6 13" id="KW-0349">Heme</keyword>
<dbReference type="GO" id="GO:0009061">
    <property type="term" value="P:anaerobic respiration"/>
    <property type="evidence" value="ECO:0007669"/>
    <property type="project" value="TreeGrafter"/>
</dbReference>
<comment type="subcellular location">
    <subcellularLocation>
        <location evidence="1">Cell inner membrane</location>
        <topology evidence="1">Single-pass type II membrane protein</topology>
    </subcellularLocation>
</comment>
<proteinExistence type="inferred from homology"/>
<dbReference type="InterPro" id="IPR038266">
    <property type="entry name" value="NapC/NirT_cytc_sf"/>
</dbReference>
<feature type="binding site" description="axial binding residue" evidence="15">
    <location>
        <position position="163"/>
    </location>
    <ligand>
        <name>heme</name>
        <dbReference type="ChEBI" id="CHEBI:30413"/>
        <label>4</label>
    </ligand>
    <ligandPart>
        <name>Fe</name>
        <dbReference type="ChEBI" id="CHEBI:18248"/>
    </ligandPart>
</feature>
<feature type="binding site" description="covalent" evidence="14">
    <location>
        <position position="70"/>
    </location>
    <ligand>
        <name>heme</name>
        <dbReference type="ChEBI" id="CHEBI:30413"/>
        <label>2</label>
    </ligand>
</feature>
<dbReference type="InterPro" id="IPR005126">
    <property type="entry name" value="NapC/NirT_cyt_c_N"/>
</dbReference>
<dbReference type="EMBL" id="SMCP01000003">
    <property type="protein sequence ID" value="TCV88763.1"/>
    <property type="molecule type" value="Genomic_DNA"/>
</dbReference>
<dbReference type="SUPFAM" id="SSF48695">
    <property type="entry name" value="Multiheme cytochromes"/>
    <property type="match status" value="1"/>
</dbReference>